<evidence type="ECO:0000313" key="3">
    <source>
        <dbReference type="EMBL" id="NMP32485.1"/>
    </source>
</evidence>
<feature type="domain" description="Hda lid" evidence="2">
    <location>
        <begin position="170"/>
        <end position="234"/>
    </location>
</feature>
<dbReference type="PANTHER" id="PTHR30050:SF5">
    <property type="entry name" value="DNAA REGULATORY INACTIVATOR HDA"/>
    <property type="match status" value="1"/>
</dbReference>
<sequence>MKQDAQLALAVQLPDDETFNSYIGKTNETVVTILSDFVAKAGDKSDINSFYLFGGVGVGKSHLLHAASNLADELGKTSLCISMSDHSLLSVEALDGLEQIDLICIDDIQHIAGNLVWQQAIFDLFNRVKEQGRQLIISGETTINELGIELPDLRSRLSWGFIEQLKSLSEEEKMAAVEFRAVKRGLSIQPEVIKYLFTHYSRDMAKLIQYLDTLDKLSIREQRKITIPFVKEALNHEV</sequence>
<dbReference type="InterPro" id="IPR027417">
    <property type="entry name" value="P-loop_NTPase"/>
</dbReference>
<dbReference type="Gene3D" id="1.10.8.60">
    <property type="match status" value="1"/>
</dbReference>
<dbReference type="Gene3D" id="3.40.50.300">
    <property type="entry name" value="P-loop containing nucleotide triphosphate hydrolases"/>
    <property type="match status" value="1"/>
</dbReference>
<dbReference type="AlphaFoldDB" id="A0A7Y0LFY3"/>
<dbReference type="GO" id="GO:0006270">
    <property type="term" value="P:DNA replication initiation"/>
    <property type="evidence" value="ECO:0007669"/>
    <property type="project" value="TreeGrafter"/>
</dbReference>
<dbReference type="InterPro" id="IPR017788">
    <property type="entry name" value="Hda"/>
</dbReference>
<evidence type="ECO:0000313" key="4">
    <source>
        <dbReference type="Proteomes" id="UP000568664"/>
    </source>
</evidence>
<dbReference type="RefSeq" id="WP_169075815.1">
    <property type="nucleotide sequence ID" value="NZ_JABBXH010000004.1"/>
</dbReference>
<protein>
    <submittedName>
        <fullName evidence="3">DnaA regulatory inactivator Hda</fullName>
    </submittedName>
</protein>
<dbReference type="GO" id="GO:0032297">
    <property type="term" value="P:negative regulation of DNA-templated DNA replication initiation"/>
    <property type="evidence" value="ECO:0007669"/>
    <property type="project" value="InterPro"/>
</dbReference>
<dbReference type="Pfam" id="PF22688">
    <property type="entry name" value="Hda_lid"/>
    <property type="match status" value="1"/>
</dbReference>
<dbReference type="InterPro" id="IPR013317">
    <property type="entry name" value="DnaA_dom"/>
</dbReference>
<evidence type="ECO:0000259" key="1">
    <source>
        <dbReference type="Pfam" id="PF00308"/>
    </source>
</evidence>
<proteinExistence type="predicted"/>
<dbReference type="SUPFAM" id="SSF52540">
    <property type="entry name" value="P-loop containing nucleoside triphosphate hydrolases"/>
    <property type="match status" value="1"/>
</dbReference>
<feature type="domain" description="Chromosomal replication initiator protein DnaA ATPAse" evidence="1">
    <location>
        <begin position="16"/>
        <end position="162"/>
    </location>
</feature>
<organism evidence="3 4">
    <name type="scientific">Thalassotalea algicola</name>
    <dbReference type="NCBI Taxonomy" id="2716224"/>
    <lineage>
        <taxon>Bacteria</taxon>
        <taxon>Pseudomonadati</taxon>
        <taxon>Pseudomonadota</taxon>
        <taxon>Gammaproteobacteria</taxon>
        <taxon>Alteromonadales</taxon>
        <taxon>Colwelliaceae</taxon>
        <taxon>Thalassotalea</taxon>
    </lineage>
</organism>
<reference evidence="3 4" key="1">
    <citation type="submission" date="2020-04" db="EMBL/GenBank/DDBJ databases">
        <title>Thalassotalea sp. M1531, isolated from the surface of marine red alga.</title>
        <authorList>
            <person name="Pang L."/>
            <person name="Lu D.-C."/>
        </authorList>
    </citation>
    <scope>NUCLEOTIDE SEQUENCE [LARGE SCALE GENOMIC DNA]</scope>
    <source>
        <strain evidence="3 4">M1531</strain>
    </source>
</reference>
<evidence type="ECO:0000259" key="2">
    <source>
        <dbReference type="Pfam" id="PF22688"/>
    </source>
</evidence>
<dbReference type="PANTHER" id="PTHR30050">
    <property type="entry name" value="CHROMOSOMAL REPLICATION INITIATOR PROTEIN DNAA"/>
    <property type="match status" value="1"/>
</dbReference>
<comment type="caution">
    <text evidence="3">The sequence shown here is derived from an EMBL/GenBank/DDBJ whole genome shotgun (WGS) entry which is preliminary data.</text>
</comment>
<gene>
    <name evidence="3" type="primary">hda</name>
    <name evidence="3" type="ORF">HII17_13015</name>
</gene>
<dbReference type="CDD" id="cd00009">
    <property type="entry name" value="AAA"/>
    <property type="match status" value="1"/>
</dbReference>
<keyword evidence="4" id="KW-1185">Reference proteome</keyword>
<dbReference type="InterPro" id="IPR055199">
    <property type="entry name" value="Hda_lid"/>
</dbReference>
<dbReference type="Proteomes" id="UP000568664">
    <property type="component" value="Unassembled WGS sequence"/>
</dbReference>
<dbReference type="EMBL" id="JABBXH010000004">
    <property type="protein sequence ID" value="NMP32485.1"/>
    <property type="molecule type" value="Genomic_DNA"/>
</dbReference>
<dbReference type="NCBIfam" id="TIGR03420">
    <property type="entry name" value="DnaA_homol_Hda"/>
    <property type="match status" value="1"/>
</dbReference>
<name>A0A7Y0LFY3_9GAMM</name>
<accession>A0A7Y0LFY3</accession>
<dbReference type="Pfam" id="PF00308">
    <property type="entry name" value="Bac_DnaA"/>
    <property type="match status" value="1"/>
</dbReference>